<evidence type="ECO:0000256" key="2">
    <source>
        <dbReference type="ARBA" id="ARBA00037992"/>
    </source>
</evidence>
<comment type="similarity">
    <text evidence="2">Belongs to the IWS1 family.</text>
</comment>
<gene>
    <name evidence="5" type="ORF">VNE69_03294</name>
</gene>
<evidence type="ECO:0000256" key="3">
    <source>
        <dbReference type="PROSITE-ProRule" id="PRU00649"/>
    </source>
</evidence>
<dbReference type="SUPFAM" id="SSF47676">
    <property type="entry name" value="Conserved domain common to transcription factors TFIIS, elongin A, CRSP70"/>
    <property type="match status" value="1"/>
</dbReference>
<feature type="domain" description="TFIIS N-terminal" evidence="4">
    <location>
        <begin position="57"/>
        <end position="134"/>
    </location>
</feature>
<reference evidence="5" key="1">
    <citation type="journal article" date="2024" name="BMC Genomics">
        <title>Functional annotation of a divergent genome using sequence and structure-based similarity.</title>
        <authorList>
            <person name="Svedberg D."/>
            <person name="Winiger R.R."/>
            <person name="Berg A."/>
            <person name="Sharma H."/>
            <person name="Tellgren-Roth C."/>
            <person name="Debrunner-Vossbrinck B.A."/>
            <person name="Vossbrinck C.R."/>
            <person name="Barandun J."/>
        </authorList>
    </citation>
    <scope>NUCLEOTIDE SEQUENCE</scope>
    <source>
        <strain evidence="5">Illinois isolate</strain>
    </source>
</reference>
<evidence type="ECO:0000313" key="5">
    <source>
        <dbReference type="EMBL" id="WUR03083.1"/>
    </source>
</evidence>
<sequence>MNEESVKLEMLNAVLQDNRNNQNKLPATNKLDKLDLFIKHLLNKDSQERLLNDNILEVVRKWLEPLPDFSLPNIKIKKGILEALRNIYINKDLVLDSKIGVILHFYMINPKENKEIRNMAKEIVYNWLNKIMKEDEY</sequence>
<dbReference type="PANTHER" id="PTHR46010:SF1">
    <property type="entry name" value="PROTEIN IWS1 HOMOLOG"/>
    <property type="match status" value="1"/>
</dbReference>
<dbReference type="EMBL" id="CP142728">
    <property type="protein sequence ID" value="WUR03083.1"/>
    <property type="molecule type" value="Genomic_DNA"/>
</dbReference>
<comment type="subcellular location">
    <subcellularLocation>
        <location evidence="3">Nucleus</location>
    </subcellularLocation>
</comment>
<name>A0AAX4JAW4_9MICR</name>
<protein>
    <submittedName>
        <fullName evidence="5">Transcription factor IWS1</fullName>
    </submittedName>
</protein>
<keyword evidence="6" id="KW-1185">Reference proteome</keyword>
<dbReference type="RefSeq" id="XP_065329228.1">
    <property type="nucleotide sequence ID" value="XM_065473156.1"/>
</dbReference>
<dbReference type="PANTHER" id="PTHR46010">
    <property type="entry name" value="PROTEIN IWS1 HOMOLOG"/>
    <property type="match status" value="1"/>
</dbReference>
<accession>A0AAX4JAW4</accession>
<dbReference type="GO" id="GO:0005634">
    <property type="term" value="C:nucleus"/>
    <property type="evidence" value="ECO:0007669"/>
    <property type="project" value="UniProtKB-SubCell"/>
</dbReference>
<dbReference type="GO" id="GO:0016973">
    <property type="term" value="P:poly(A)+ mRNA export from nucleus"/>
    <property type="evidence" value="ECO:0007669"/>
    <property type="project" value="TreeGrafter"/>
</dbReference>
<dbReference type="InterPro" id="IPR051037">
    <property type="entry name" value="RNAPII_TF_IWS1"/>
</dbReference>
<dbReference type="GeneID" id="90540890"/>
<dbReference type="PROSITE" id="PS51319">
    <property type="entry name" value="TFIIS_N"/>
    <property type="match status" value="1"/>
</dbReference>
<evidence type="ECO:0000313" key="6">
    <source>
        <dbReference type="Proteomes" id="UP001334084"/>
    </source>
</evidence>
<dbReference type="InterPro" id="IPR017923">
    <property type="entry name" value="TFIIS_N"/>
</dbReference>
<proteinExistence type="inferred from homology"/>
<organism evidence="5 6">
    <name type="scientific">Vairimorpha necatrix</name>
    <dbReference type="NCBI Taxonomy" id="6039"/>
    <lineage>
        <taxon>Eukaryota</taxon>
        <taxon>Fungi</taxon>
        <taxon>Fungi incertae sedis</taxon>
        <taxon>Microsporidia</taxon>
        <taxon>Nosematidae</taxon>
        <taxon>Vairimorpha</taxon>
    </lineage>
</organism>
<dbReference type="Gene3D" id="1.20.930.10">
    <property type="entry name" value="Conserved domain common to transcription factors TFIIS, elongin A, CRSP70"/>
    <property type="match status" value="1"/>
</dbReference>
<comment type="function">
    <text evidence="1">Transcription factor involved in RNA polymerase II transcription regulation. May function in both SPT15/TBP post-recruitment and recruitment steps of transcription.</text>
</comment>
<dbReference type="Proteomes" id="UP001334084">
    <property type="component" value="Chromosome 3"/>
</dbReference>
<keyword evidence="3" id="KW-0539">Nucleus</keyword>
<dbReference type="KEGG" id="vnx:VNE69_03294"/>
<dbReference type="Pfam" id="PF08711">
    <property type="entry name" value="Med26"/>
    <property type="match status" value="1"/>
</dbReference>
<evidence type="ECO:0000256" key="1">
    <source>
        <dbReference type="ARBA" id="ARBA00037349"/>
    </source>
</evidence>
<dbReference type="InterPro" id="IPR035441">
    <property type="entry name" value="TFIIS/LEDGF_dom_sf"/>
</dbReference>
<dbReference type="AlphaFoldDB" id="A0AAX4JAW4"/>
<evidence type="ECO:0000259" key="4">
    <source>
        <dbReference type="PROSITE" id="PS51319"/>
    </source>
</evidence>